<organism evidence="2 3">
    <name type="scientific">Teladorsagia circumcincta</name>
    <name type="common">Brown stomach worm</name>
    <name type="synonym">Ostertagia circumcincta</name>
    <dbReference type="NCBI Taxonomy" id="45464"/>
    <lineage>
        <taxon>Eukaryota</taxon>
        <taxon>Metazoa</taxon>
        <taxon>Ecdysozoa</taxon>
        <taxon>Nematoda</taxon>
        <taxon>Chromadorea</taxon>
        <taxon>Rhabditida</taxon>
        <taxon>Rhabditina</taxon>
        <taxon>Rhabditomorpha</taxon>
        <taxon>Strongyloidea</taxon>
        <taxon>Trichostrongylidae</taxon>
        <taxon>Teladorsagia</taxon>
    </lineage>
</organism>
<evidence type="ECO:0000256" key="1">
    <source>
        <dbReference type="SAM" id="MobiDB-lite"/>
    </source>
</evidence>
<feature type="compositionally biased region" description="Low complexity" evidence="1">
    <location>
        <begin position="203"/>
        <end position="215"/>
    </location>
</feature>
<gene>
    <name evidence="2" type="ORF">TELCIR_02744</name>
</gene>
<dbReference type="AlphaFoldDB" id="A0A2G9UZR7"/>
<keyword evidence="3" id="KW-1185">Reference proteome</keyword>
<feature type="compositionally biased region" description="Polar residues" evidence="1">
    <location>
        <begin position="278"/>
        <end position="291"/>
    </location>
</feature>
<dbReference type="Proteomes" id="UP000230423">
    <property type="component" value="Unassembled WGS sequence"/>
</dbReference>
<reference evidence="2 3" key="1">
    <citation type="submission" date="2015-09" db="EMBL/GenBank/DDBJ databases">
        <title>Draft genome of the parasitic nematode Teladorsagia circumcincta isolate WARC Sus (inbred).</title>
        <authorList>
            <person name="Mitreva M."/>
        </authorList>
    </citation>
    <scope>NUCLEOTIDE SEQUENCE [LARGE SCALE GENOMIC DNA]</scope>
    <source>
        <strain evidence="2 3">S</strain>
    </source>
</reference>
<feature type="region of interest" description="Disordered" evidence="1">
    <location>
        <begin position="232"/>
        <end position="291"/>
    </location>
</feature>
<protein>
    <submittedName>
        <fullName evidence="2">Uncharacterized protein</fullName>
    </submittedName>
</protein>
<feature type="region of interest" description="Disordered" evidence="1">
    <location>
        <begin position="307"/>
        <end position="332"/>
    </location>
</feature>
<name>A0A2G9UZR7_TELCI</name>
<feature type="compositionally biased region" description="Low complexity" evidence="1">
    <location>
        <begin position="319"/>
        <end position="332"/>
    </location>
</feature>
<evidence type="ECO:0000313" key="3">
    <source>
        <dbReference type="Proteomes" id="UP000230423"/>
    </source>
</evidence>
<accession>A0A2G9UZR7</accession>
<dbReference type="EMBL" id="KZ345164">
    <property type="protein sequence ID" value="PIO75222.1"/>
    <property type="molecule type" value="Genomic_DNA"/>
</dbReference>
<proteinExistence type="predicted"/>
<dbReference type="OrthoDB" id="5807451at2759"/>
<feature type="region of interest" description="Disordered" evidence="1">
    <location>
        <begin position="196"/>
        <end position="215"/>
    </location>
</feature>
<evidence type="ECO:0000313" key="2">
    <source>
        <dbReference type="EMBL" id="PIO75222.1"/>
    </source>
</evidence>
<sequence>MFAKMTQSLNGVKRQYGSPAHLQQWSVDQRSYQQPLGYRESYIGTEDYYPNADYYNYYTQRAIVPHQAPRSWTLDGYNGYNYIYPPSSYNTHGSQHSSGYAVKPVSSNVGSSYGRPIIVGEVTQAPIKNSIPIGPSTTPKDEYPTPPPEWEGGPDMKFFARENFPVESIATLSSQEPDTSTKATSSVRFFEGEGFDENGPFASHGVEVVSGGEPVSSNDSFLKAAVEEDINETKAFPSSTPSGGEIGKSSSTTSEPKEEELNPSDNDSDKKIVEVAEGTTTITPSDGDVTTPQAVIEEATALFVDNEDSFVPTNTESVPETTFDSSSPSDSTVVSEEKFIPTEVPASDVFEVTTESTDSASSNATVILRSPPLPMQVAEKLKELGFTVLRLFS</sequence>